<evidence type="ECO:0000256" key="3">
    <source>
        <dbReference type="ARBA" id="ARBA00022670"/>
    </source>
</evidence>
<evidence type="ECO:0000256" key="9">
    <source>
        <dbReference type="ARBA" id="ARBA00036421"/>
    </source>
</evidence>
<dbReference type="GO" id="GO:0006508">
    <property type="term" value="P:proteolysis"/>
    <property type="evidence" value="ECO:0007669"/>
    <property type="project" value="UniProtKB-KW"/>
</dbReference>
<comment type="cofactor">
    <cofactor evidence="1">
        <name>Co(2+)</name>
        <dbReference type="ChEBI" id="CHEBI:48828"/>
    </cofactor>
</comment>
<dbReference type="PIRSF" id="PIRSF016599">
    <property type="entry name" value="Xaa-His_dipept"/>
    <property type="match status" value="1"/>
</dbReference>
<keyword evidence="7" id="KW-0482">Metalloprotease</keyword>
<dbReference type="InterPro" id="IPR002933">
    <property type="entry name" value="Peptidase_M20"/>
</dbReference>
<dbReference type="GO" id="GO:0005829">
    <property type="term" value="C:cytosol"/>
    <property type="evidence" value="ECO:0007669"/>
    <property type="project" value="TreeGrafter"/>
</dbReference>
<dbReference type="FunFam" id="3.40.630.10:FF:000018">
    <property type="entry name" value="Aminoacyl-histidine dipeptidase PepD"/>
    <property type="match status" value="1"/>
</dbReference>
<keyword evidence="6" id="KW-0862">Zinc</keyword>
<evidence type="ECO:0000256" key="16">
    <source>
        <dbReference type="ARBA" id="ARBA00077688"/>
    </source>
</evidence>
<evidence type="ECO:0000259" key="18">
    <source>
        <dbReference type="Pfam" id="PF07687"/>
    </source>
</evidence>
<dbReference type="EMBL" id="JADIMF010000154">
    <property type="protein sequence ID" value="MBO8470023.1"/>
    <property type="molecule type" value="Genomic_DNA"/>
</dbReference>
<evidence type="ECO:0000256" key="15">
    <source>
        <dbReference type="ARBA" id="ARBA00076004"/>
    </source>
</evidence>
<evidence type="ECO:0000256" key="2">
    <source>
        <dbReference type="ARBA" id="ARBA00001947"/>
    </source>
</evidence>
<comment type="catalytic activity">
    <reaction evidence="9">
        <text>Hydrolysis of dipeptides, preferentially hydrophobic dipeptides including prolyl amino acids.</text>
        <dbReference type="EC" id="3.4.13.18"/>
    </reaction>
</comment>
<evidence type="ECO:0000256" key="17">
    <source>
        <dbReference type="ARBA" id="ARBA00078074"/>
    </source>
</evidence>
<evidence type="ECO:0000256" key="12">
    <source>
        <dbReference type="ARBA" id="ARBA00061423"/>
    </source>
</evidence>
<keyword evidence="4" id="KW-0479">Metal-binding</keyword>
<keyword evidence="19" id="KW-0224">Dipeptidase</keyword>
<evidence type="ECO:0000256" key="11">
    <source>
        <dbReference type="ARBA" id="ARBA00044252"/>
    </source>
</evidence>
<keyword evidence="8" id="KW-0170">Cobalt</keyword>
<name>A0A9D9IDV8_9SPIO</name>
<evidence type="ECO:0000256" key="6">
    <source>
        <dbReference type="ARBA" id="ARBA00022833"/>
    </source>
</evidence>
<dbReference type="InterPro" id="IPR036264">
    <property type="entry name" value="Bact_exopeptidase_dim_dom"/>
</dbReference>
<dbReference type="AlphaFoldDB" id="A0A9D9IDV8"/>
<dbReference type="SUPFAM" id="SSF55031">
    <property type="entry name" value="Bacterial exopeptidase dimerisation domain"/>
    <property type="match status" value="1"/>
</dbReference>
<organism evidence="19 20">
    <name type="scientific">Candidatus Ornithospirochaeta stercoravium</name>
    <dbReference type="NCBI Taxonomy" id="2840897"/>
    <lineage>
        <taxon>Bacteria</taxon>
        <taxon>Pseudomonadati</taxon>
        <taxon>Spirochaetota</taxon>
        <taxon>Spirochaetia</taxon>
        <taxon>Spirochaetales</taxon>
        <taxon>Spirochaetaceae</taxon>
        <taxon>Spirochaetaceae incertae sedis</taxon>
        <taxon>Candidatus Ornithospirochaeta</taxon>
    </lineage>
</organism>
<evidence type="ECO:0000313" key="20">
    <source>
        <dbReference type="Proteomes" id="UP000810292"/>
    </source>
</evidence>
<dbReference type="Gene3D" id="3.40.630.10">
    <property type="entry name" value="Zn peptidases"/>
    <property type="match status" value="2"/>
</dbReference>
<dbReference type="FunFam" id="3.40.630.10:FF:000015">
    <property type="entry name" value="Aminoacyl-histidine dipeptidase PepD"/>
    <property type="match status" value="1"/>
</dbReference>
<sequence length="475" mass="51538">MWYDKLNNKRLWKIFTEISAIPRESGNEEGIRNYLLSWAEKNHIEASSDKKGNVYMKKEASKGMEKLPPVALQAHMDMVCVKKESSSHDFTKDPIKIKTDGIKVTASGTSLGADDGLGVAMILDILSDPEASHGALEAIFTVEEETGLGGAYAIESDKISARRLINLDSEEEGIIYIGCAGGIDIEASMKLKYEKASGTALSIKVSGLLGGHSGGEIHKGRANAIKILARYLNRLPSFRIASISGGTRHNVIPSTAEAVITVDSKDIAIRMQKMLQEELRDEYSITDPGIKIEVKETELPSCVIKEKKSQKIADMLFLAPHGVRTMSSKIEGIVETSDNLAIVNIAEDKLHVSFSVRGNTESSKMALAYEILTLLESFSFKAIAGGSYPAWEPDPSSKLAKETAAAYKKITGRKASITAIHAGLECGIINSLIPGMESISIGPELRDVHSVNENVDAASAERTAEFVKKMLPMLK</sequence>
<dbReference type="GO" id="GO:0070573">
    <property type="term" value="F:metallodipeptidase activity"/>
    <property type="evidence" value="ECO:0007669"/>
    <property type="project" value="TreeGrafter"/>
</dbReference>
<dbReference type="InterPro" id="IPR001160">
    <property type="entry name" value="Peptidase_M20C"/>
</dbReference>
<dbReference type="Proteomes" id="UP000810292">
    <property type="component" value="Unassembled WGS sequence"/>
</dbReference>
<evidence type="ECO:0000256" key="14">
    <source>
        <dbReference type="ARBA" id="ARBA00075285"/>
    </source>
</evidence>
<evidence type="ECO:0000256" key="7">
    <source>
        <dbReference type="ARBA" id="ARBA00023049"/>
    </source>
</evidence>
<dbReference type="Pfam" id="PF07687">
    <property type="entry name" value="M20_dimer"/>
    <property type="match status" value="1"/>
</dbReference>
<reference evidence="19" key="1">
    <citation type="submission" date="2020-10" db="EMBL/GenBank/DDBJ databases">
        <authorList>
            <person name="Gilroy R."/>
        </authorList>
    </citation>
    <scope>NUCLEOTIDE SEQUENCE</scope>
    <source>
        <strain evidence="19">14700</strain>
    </source>
</reference>
<protein>
    <recommendedName>
        <fullName evidence="13">Cytosol non-specific dipeptidase</fullName>
        <ecNumber evidence="10">3.4.13.18</ecNumber>
    </recommendedName>
    <alternativeName>
        <fullName evidence="16">Aminoacyl-histidine dipeptidase</fullName>
    </alternativeName>
    <alternativeName>
        <fullName evidence="15">Beta-alanyl-histidine dipeptidase</fullName>
    </alternativeName>
    <alternativeName>
        <fullName evidence="14">Carnosinase</fullName>
    </alternativeName>
    <alternativeName>
        <fullName evidence="11">Peptidase D</fullName>
    </alternativeName>
    <alternativeName>
        <fullName evidence="17">Xaa-His dipeptidase</fullName>
    </alternativeName>
</protein>
<gene>
    <name evidence="19" type="primary">pepD</name>
    <name evidence="19" type="ORF">IAA72_09635</name>
</gene>
<evidence type="ECO:0000256" key="8">
    <source>
        <dbReference type="ARBA" id="ARBA00023285"/>
    </source>
</evidence>
<comment type="cofactor">
    <cofactor evidence="2">
        <name>Zn(2+)</name>
        <dbReference type="ChEBI" id="CHEBI:29105"/>
    </cofactor>
</comment>
<evidence type="ECO:0000256" key="4">
    <source>
        <dbReference type="ARBA" id="ARBA00022723"/>
    </source>
</evidence>
<dbReference type="PANTHER" id="PTHR43501">
    <property type="entry name" value="CYTOSOL NON-SPECIFIC DIPEPTIDASE"/>
    <property type="match status" value="1"/>
</dbReference>
<dbReference type="EC" id="3.4.13.18" evidence="10"/>
<evidence type="ECO:0000256" key="1">
    <source>
        <dbReference type="ARBA" id="ARBA00001941"/>
    </source>
</evidence>
<evidence type="ECO:0000256" key="10">
    <source>
        <dbReference type="ARBA" id="ARBA00038976"/>
    </source>
</evidence>
<evidence type="ECO:0000313" key="19">
    <source>
        <dbReference type="EMBL" id="MBO8470023.1"/>
    </source>
</evidence>
<comment type="caution">
    <text evidence="19">The sequence shown here is derived from an EMBL/GenBank/DDBJ whole genome shotgun (WGS) entry which is preliminary data.</text>
</comment>
<dbReference type="GO" id="GO:0046872">
    <property type="term" value="F:metal ion binding"/>
    <property type="evidence" value="ECO:0007669"/>
    <property type="project" value="UniProtKB-KW"/>
</dbReference>
<dbReference type="Pfam" id="PF01546">
    <property type="entry name" value="Peptidase_M20"/>
    <property type="match status" value="1"/>
</dbReference>
<keyword evidence="5 19" id="KW-0378">Hydrolase</keyword>
<reference evidence="19" key="2">
    <citation type="journal article" date="2021" name="PeerJ">
        <title>Extensive microbial diversity within the chicken gut microbiome revealed by metagenomics and culture.</title>
        <authorList>
            <person name="Gilroy R."/>
            <person name="Ravi A."/>
            <person name="Getino M."/>
            <person name="Pursley I."/>
            <person name="Horton D.L."/>
            <person name="Alikhan N.F."/>
            <person name="Baker D."/>
            <person name="Gharbi K."/>
            <person name="Hall N."/>
            <person name="Watson M."/>
            <person name="Adriaenssens E.M."/>
            <person name="Foster-Nyarko E."/>
            <person name="Jarju S."/>
            <person name="Secka A."/>
            <person name="Antonio M."/>
            <person name="Oren A."/>
            <person name="Chaudhuri R.R."/>
            <person name="La Ragione R."/>
            <person name="Hildebrand F."/>
            <person name="Pallen M.J."/>
        </authorList>
    </citation>
    <scope>NUCLEOTIDE SEQUENCE</scope>
    <source>
        <strain evidence="19">14700</strain>
    </source>
</reference>
<dbReference type="SUPFAM" id="SSF53187">
    <property type="entry name" value="Zn-dependent exopeptidases"/>
    <property type="match status" value="1"/>
</dbReference>
<proteinExistence type="inferred from homology"/>
<accession>A0A9D9IDV8</accession>
<keyword evidence="3" id="KW-0645">Protease</keyword>
<comment type="similarity">
    <text evidence="12">Belongs to the peptidase M20C family.</text>
</comment>
<dbReference type="InterPro" id="IPR011650">
    <property type="entry name" value="Peptidase_M20_dimer"/>
</dbReference>
<dbReference type="PRINTS" id="PR00934">
    <property type="entry name" value="XHISDIPTASE"/>
</dbReference>
<evidence type="ECO:0000256" key="5">
    <source>
        <dbReference type="ARBA" id="ARBA00022801"/>
    </source>
</evidence>
<dbReference type="NCBIfam" id="TIGR01893">
    <property type="entry name" value="aa-his-dipept"/>
    <property type="match status" value="1"/>
</dbReference>
<evidence type="ECO:0000256" key="13">
    <source>
        <dbReference type="ARBA" id="ARBA00071271"/>
    </source>
</evidence>
<dbReference type="PANTHER" id="PTHR43501:SF1">
    <property type="entry name" value="CYTOSOL NON-SPECIFIC DIPEPTIDASE"/>
    <property type="match status" value="1"/>
</dbReference>
<feature type="domain" description="Peptidase M20 dimerisation" evidence="18">
    <location>
        <begin position="205"/>
        <end position="276"/>
    </location>
</feature>